<protein>
    <submittedName>
        <fullName evidence="2">cAMP-binding domain of CRP or a regulatory subunit of cAMP-dependent protein kinases</fullName>
    </submittedName>
</protein>
<dbReference type="PROSITE" id="PS00888">
    <property type="entry name" value="CNMP_BINDING_1"/>
    <property type="match status" value="1"/>
</dbReference>
<gene>
    <name evidence="2" type="ORF">SAMN04488505_102476</name>
</gene>
<dbReference type="SUPFAM" id="SSF51206">
    <property type="entry name" value="cAMP-binding domain-like"/>
    <property type="match status" value="1"/>
</dbReference>
<dbReference type="OrthoDB" id="1933280at2"/>
<evidence type="ECO:0000313" key="3">
    <source>
        <dbReference type="Proteomes" id="UP000198984"/>
    </source>
</evidence>
<dbReference type="PROSITE" id="PS50042">
    <property type="entry name" value="CNMP_BINDING_3"/>
    <property type="match status" value="1"/>
</dbReference>
<evidence type="ECO:0000313" key="2">
    <source>
        <dbReference type="EMBL" id="SEL52893.1"/>
    </source>
</evidence>
<dbReference type="InterPro" id="IPR014710">
    <property type="entry name" value="RmlC-like_jellyroll"/>
</dbReference>
<dbReference type="Gene3D" id="2.60.120.10">
    <property type="entry name" value="Jelly Rolls"/>
    <property type="match status" value="1"/>
</dbReference>
<dbReference type="AlphaFoldDB" id="A0A1H7QY84"/>
<dbReference type="EMBL" id="FOBB01000002">
    <property type="protein sequence ID" value="SEL52893.1"/>
    <property type="molecule type" value="Genomic_DNA"/>
</dbReference>
<evidence type="ECO:0000259" key="1">
    <source>
        <dbReference type="PROSITE" id="PS50042"/>
    </source>
</evidence>
<dbReference type="InterPro" id="IPR018488">
    <property type="entry name" value="cNMP-bd_CS"/>
</dbReference>
<dbReference type="Proteomes" id="UP000198984">
    <property type="component" value="Unassembled WGS sequence"/>
</dbReference>
<reference evidence="2 3" key="1">
    <citation type="submission" date="2016-10" db="EMBL/GenBank/DDBJ databases">
        <authorList>
            <person name="de Groot N.N."/>
        </authorList>
    </citation>
    <scope>NUCLEOTIDE SEQUENCE [LARGE SCALE GENOMIC DNA]</scope>
    <source>
        <strain evidence="2 3">DSM 21039</strain>
    </source>
</reference>
<dbReference type="RefSeq" id="WP_089909828.1">
    <property type="nucleotide sequence ID" value="NZ_FOBB01000002.1"/>
</dbReference>
<dbReference type="GO" id="GO:0016301">
    <property type="term" value="F:kinase activity"/>
    <property type="evidence" value="ECO:0007669"/>
    <property type="project" value="UniProtKB-KW"/>
</dbReference>
<dbReference type="CDD" id="cd00038">
    <property type="entry name" value="CAP_ED"/>
    <property type="match status" value="1"/>
</dbReference>
<organism evidence="2 3">
    <name type="scientific">Chitinophaga rupis</name>
    <dbReference type="NCBI Taxonomy" id="573321"/>
    <lineage>
        <taxon>Bacteria</taxon>
        <taxon>Pseudomonadati</taxon>
        <taxon>Bacteroidota</taxon>
        <taxon>Chitinophagia</taxon>
        <taxon>Chitinophagales</taxon>
        <taxon>Chitinophagaceae</taxon>
        <taxon>Chitinophaga</taxon>
    </lineage>
</organism>
<keyword evidence="2" id="KW-0418">Kinase</keyword>
<accession>A0A1H7QY84</accession>
<dbReference type="STRING" id="573321.SAMN04488505_102476"/>
<feature type="domain" description="Cyclic nucleotide-binding" evidence="1">
    <location>
        <begin position="24"/>
        <end position="133"/>
    </location>
</feature>
<sequence length="193" mass="22358">MDLSLLIAHITGYVTPNATELDFLSSILIQRPFKQGEVLIHAGEAARYMVFVNSGHVMTYFTDDDANEHVMQFAAAGWWAGDIYSISNHATTKYSTRGLGNGEVLLLPRIAHQQLLEKFPVMERYFRMHFQNALIRQQLRFMETYTTTSEERYQKFVDTYPTLERFVAQKHIASYLGITPQFLSRIRKRIAEK</sequence>
<keyword evidence="3" id="KW-1185">Reference proteome</keyword>
<dbReference type="Pfam" id="PF00027">
    <property type="entry name" value="cNMP_binding"/>
    <property type="match status" value="1"/>
</dbReference>
<keyword evidence="2" id="KW-0808">Transferase</keyword>
<dbReference type="InterPro" id="IPR000595">
    <property type="entry name" value="cNMP-bd_dom"/>
</dbReference>
<name>A0A1H7QY84_9BACT</name>
<proteinExistence type="predicted"/>
<dbReference type="InterPro" id="IPR018490">
    <property type="entry name" value="cNMP-bd_dom_sf"/>
</dbReference>